<organism evidence="1 2">
    <name type="scientific">Modicella reniformis</name>
    <dbReference type="NCBI Taxonomy" id="1440133"/>
    <lineage>
        <taxon>Eukaryota</taxon>
        <taxon>Fungi</taxon>
        <taxon>Fungi incertae sedis</taxon>
        <taxon>Mucoromycota</taxon>
        <taxon>Mortierellomycotina</taxon>
        <taxon>Mortierellomycetes</taxon>
        <taxon>Mortierellales</taxon>
        <taxon>Mortierellaceae</taxon>
        <taxon>Modicella</taxon>
    </lineage>
</organism>
<dbReference type="Proteomes" id="UP000749646">
    <property type="component" value="Unassembled WGS sequence"/>
</dbReference>
<dbReference type="AlphaFoldDB" id="A0A9P6LRU0"/>
<evidence type="ECO:0000313" key="1">
    <source>
        <dbReference type="EMBL" id="KAF9924149.1"/>
    </source>
</evidence>
<keyword evidence="2" id="KW-1185">Reference proteome</keyword>
<dbReference type="EMBL" id="JAAAHW010010622">
    <property type="protein sequence ID" value="KAF9924149.1"/>
    <property type="molecule type" value="Genomic_DNA"/>
</dbReference>
<comment type="caution">
    <text evidence="1">The sequence shown here is derived from an EMBL/GenBank/DDBJ whole genome shotgun (WGS) entry which is preliminary data.</text>
</comment>
<proteinExistence type="predicted"/>
<reference evidence="1" key="1">
    <citation type="journal article" date="2020" name="Fungal Divers.">
        <title>Resolving the Mortierellaceae phylogeny through synthesis of multi-gene phylogenetics and phylogenomics.</title>
        <authorList>
            <person name="Vandepol N."/>
            <person name="Liber J."/>
            <person name="Desiro A."/>
            <person name="Na H."/>
            <person name="Kennedy M."/>
            <person name="Barry K."/>
            <person name="Grigoriev I.V."/>
            <person name="Miller A.N."/>
            <person name="O'Donnell K."/>
            <person name="Stajich J.E."/>
            <person name="Bonito G."/>
        </authorList>
    </citation>
    <scope>NUCLEOTIDE SEQUENCE</scope>
    <source>
        <strain evidence="1">MES-2147</strain>
    </source>
</reference>
<gene>
    <name evidence="1" type="ORF">BGZ65_008491</name>
</gene>
<evidence type="ECO:0000313" key="2">
    <source>
        <dbReference type="Proteomes" id="UP000749646"/>
    </source>
</evidence>
<dbReference type="PANTHER" id="PTHR33939:SF1">
    <property type="entry name" value="DUF4371 DOMAIN-CONTAINING PROTEIN"/>
    <property type="match status" value="1"/>
</dbReference>
<dbReference type="PANTHER" id="PTHR33939">
    <property type="entry name" value="PROTEIN CBG22215"/>
    <property type="match status" value="1"/>
</dbReference>
<sequence length="268" mass="30754">MHDSPQNVAFRLSYLQQRLKNLVEIDGRLVPEYPEVFLDESYCHLDHSTANRWVQSNGGTVAEPGRQTLLVIFAAFVVYYDKEKRELQGTFVKDSVHIWPALGKAHIRKTDGQDDNVWSNVPEEIRQAGIMADVNDYHGNFNSEVFDALFRRLCQNLNDMNLGPCHIHLDGAKYHFHNLNKKPNASDKKITIQEWLIANDHGIPVSEKGVGHPPTKAELWNDVLRIQLRPDRDAIAWRHGSDVLRGPDHHSKRHQAFDQLGNSQKYIL</sequence>
<protein>
    <submittedName>
        <fullName evidence="1">Uncharacterized protein</fullName>
    </submittedName>
</protein>
<dbReference type="GO" id="GO:0003676">
    <property type="term" value="F:nucleic acid binding"/>
    <property type="evidence" value="ECO:0007669"/>
    <property type="project" value="InterPro"/>
</dbReference>
<accession>A0A9P6LRU0</accession>
<name>A0A9P6LRU0_9FUNG</name>
<dbReference type="OrthoDB" id="2441967at2759"/>
<dbReference type="InterPro" id="IPR036397">
    <property type="entry name" value="RNaseH_sf"/>
</dbReference>
<dbReference type="Gene3D" id="3.30.420.10">
    <property type="entry name" value="Ribonuclease H-like superfamily/Ribonuclease H"/>
    <property type="match status" value="1"/>
</dbReference>